<evidence type="ECO:0000313" key="3">
    <source>
        <dbReference type="Proteomes" id="UP000837801"/>
    </source>
</evidence>
<organism evidence="2 3">
    <name type="scientific">[Candida] railenensis</name>
    <dbReference type="NCBI Taxonomy" id="45579"/>
    <lineage>
        <taxon>Eukaryota</taxon>
        <taxon>Fungi</taxon>
        <taxon>Dikarya</taxon>
        <taxon>Ascomycota</taxon>
        <taxon>Saccharomycotina</taxon>
        <taxon>Pichiomycetes</taxon>
        <taxon>Debaryomycetaceae</taxon>
        <taxon>Kurtzmaniella</taxon>
    </lineage>
</organism>
<feature type="compositionally biased region" description="Low complexity" evidence="1">
    <location>
        <begin position="24"/>
        <end position="40"/>
    </location>
</feature>
<name>A0A9P0QNU0_9ASCO</name>
<dbReference type="EMBL" id="CAKXYY010000005">
    <property type="protein sequence ID" value="CAH2351881.1"/>
    <property type="molecule type" value="Genomic_DNA"/>
</dbReference>
<evidence type="ECO:0000256" key="1">
    <source>
        <dbReference type="SAM" id="MobiDB-lite"/>
    </source>
</evidence>
<feature type="region of interest" description="Disordered" evidence="1">
    <location>
        <begin position="18"/>
        <end position="41"/>
    </location>
</feature>
<protein>
    <submittedName>
        <fullName evidence="2">Uncharacterized protein</fullName>
    </submittedName>
</protein>
<keyword evidence="3" id="KW-1185">Reference proteome</keyword>
<evidence type="ECO:0000313" key="2">
    <source>
        <dbReference type="EMBL" id="CAH2351881.1"/>
    </source>
</evidence>
<gene>
    <name evidence="2" type="ORF">CLIB1423_05S00496</name>
</gene>
<comment type="caution">
    <text evidence="2">The sequence shown here is derived from an EMBL/GenBank/DDBJ whole genome shotgun (WGS) entry which is preliminary data.</text>
</comment>
<accession>A0A9P0QNU0</accession>
<dbReference type="Proteomes" id="UP000837801">
    <property type="component" value="Unassembled WGS sequence"/>
</dbReference>
<sequence length="133" mass="15243">MEKHELSKLLKKVVYVDDQDSKRSSSAPNAKSSKNNKNKSIITAPVSTNIYPIPPPSKKKSYFLQKIALQEDVTDESEKVVQSNDKDSRFTEQQIDQDLSIVLEQIQQQTVPESPKLEELEIFKFLDSEFLDQ</sequence>
<dbReference type="AlphaFoldDB" id="A0A9P0QNU0"/>
<proteinExistence type="predicted"/>
<reference evidence="2" key="1">
    <citation type="submission" date="2022-03" db="EMBL/GenBank/DDBJ databases">
        <authorList>
            <person name="Legras J.-L."/>
            <person name="Devillers H."/>
            <person name="Grondin C."/>
        </authorList>
    </citation>
    <scope>NUCLEOTIDE SEQUENCE</scope>
    <source>
        <strain evidence="2">CLIB 1423</strain>
    </source>
</reference>